<dbReference type="SUPFAM" id="SSF52058">
    <property type="entry name" value="L domain-like"/>
    <property type="match status" value="1"/>
</dbReference>
<evidence type="ECO:0000313" key="5">
    <source>
        <dbReference type="Proteomes" id="UP000230750"/>
    </source>
</evidence>
<proteinExistence type="predicted"/>
<dbReference type="PANTHER" id="PTHR48051">
    <property type="match status" value="1"/>
</dbReference>
<feature type="region of interest" description="Disordered" evidence="3">
    <location>
        <begin position="350"/>
        <end position="409"/>
    </location>
</feature>
<evidence type="ECO:0000256" key="2">
    <source>
        <dbReference type="ARBA" id="ARBA00022737"/>
    </source>
</evidence>
<comment type="caution">
    <text evidence="4">The sequence shown here is derived from an EMBL/GenBank/DDBJ whole genome shotgun (WGS) entry which is preliminary data.</text>
</comment>
<dbReference type="OrthoDB" id="2021138at2759"/>
<feature type="region of interest" description="Disordered" evidence="3">
    <location>
        <begin position="222"/>
        <end position="254"/>
    </location>
</feature>
<feature type="compositionally biased region" description="Basic and acidic residues" evidence="3">
    <location>
        <begin position="13"/>
        <end position="23"/>
    </location>
</feature>
<feature type="region of interest" description="Disordered" evidence="3">
    <location>
        <begin position="1"/>
        <end position="24"/>
    </location>
</feature>
<dbReference type="AlphaFoldDB" id="A0A2G8L160"/>
<organism evidence="4 5">
    <name type="scientific">Stichopus japonicus</name>
    <name type="common">Sea cucumber</name>
    <dbReference type="NCBI Taxonomy" id="307972"/>
    <lineage>
        <taxon>Eukaryota</taxon>
        <taxon>Metazoa</taxon>
        <taxon>Echinodermata</taxon>
        <taxon>Eleutherozoa</taxon>
        <taxon>Echinozoa</taxon>
        <taxon>Holothuroidea</taxon>
        <taxon>Aspidochirotacea</taxon>
        <taxon>Aspidochirotida</taxon>
        <taxon>Stichopodidae</taxon>
        <taxon>Apostichopus</taxon>
    </lineage>
</organism>
<keyword evidence="5" id="KW-1185">Reference proteome</keyword>
<dbReference type="PROSITE" id="PS51450">
    <property type="entry name" value="LRR"/>
    <property type="match status" value="1"/>
</dbReference>
<feature type="compositionally biased region" description="Basic residues" evidence="3">
    <location>
        <begin position="241"/>
        <end position="251"/>
    </location>
</feature>
<dbReference type="SMART" id="SM00369">
    <property type="entry name" value="LRR_TYP"/>
    <property type="match status" value="3"/>
</dbReference>
<evidence type="ECO:0008006" key="6">
    <source>
        <dbReference type="Google" id="ProtNLM"/>
    </source>
</evidence>
<sequence length="433" mass="50891">MNQDYQTSETETDETHNSEDESIQRGYSNEDVLKLIAAAKALGAISIDLSQKNLAKLPQELYSLQEIEYLYLEGNLLDSVPDDVFEKLPNLKWLDLRYNQIKVLPITCAKHRFLRTLLLEGNLLTELPPELGLVKTLTGLNLRGNPLEFPPQRILEKGIKEIMRYLRDALTIKDQKLKHTELRIEDLNLEDSTTASSESDSEYGPHRLLDDQDQNQAFMSPSRQSMFSTTSGASDLEFPRPKRKKKKKAKSKTANPVYIDPMEARFMEERRLEKLKKLKEKQALMEQRLKDQKLLEDWRDETKEMQRKHYIRAVRQGKTDFTDPMKFPYDVNGDYLQILSKEERIKKELSDKLERERKTKPGSRQKSDKAKLERDKQLMEKIKQHTQRVQERKNRPKGNPQEQMESCQERPRNCFQILSPFRTFPDTCKIVFW</sequence>
<name>A0A2G8L160_STIJA</name>
<dbReference type="InterPro" id="IPR032675">
    <property type="entry name" value="LRR_dom_sf"/>
</dbReference>
<dbReference type="Proteomes" id="UP000230750">
    <property type="component" value="Unassembled WGS sequence"/>
</dbReference>
<evidence type="ECO:0000313" key="4">
    <source>
        <dbReference type="EMBL" id="PIK54003.1"/>
    </source>
</evidence>
<dbReference type="PANTHER" id="PTHR48051:SF35">
    <property type="entry name" value="LEUCINE-RICH REPEAT-CONTAINING PROTEIN 27"/>
    <property type="match status" value="1"/>
</dbReference>
<protein>
    <recommendedName>
        <fullName evidence="6">Leucine-rich repeat-containing protein 27</fullName>
    </recommendedName>
</protein>
<dbReference type="STRING" id="307972.A0A2G8L160"/>
<dbReference type="InterPro" id="IPR050216">
    <property type="entry name" value="LRR_domain-containing"/>
</dbReference>
<feature type="compositionally biased region" description="Polar residues" evidence="3">
    <location>
        <begin position="222"/>
        <end position="233"/>
    </location>
</feature>
<dbReference type="GO" id="GO:0005737">
    <property type="term" value="C:cytoplasm"/>
    <property type="evidence" value="ECO:0007669"/>
    <property type="project" value="TreeGrafter"/>
</dbReference>
<dbReference type="InterPro" id="IPR001611">
    <property type="entry name" value="Leu-rich_rpt"/>
</dbReference>
<dbReference type="Pfam" id="PF13855">
    <property type="entry name" value="LRR_8"/>
    <property type="match status" value="1"/>
</dbReference>
<feature type="compositionally biased region" description="Basic and acidic residues" evidence="3">
    <location>
        <begin position="350"/>
        <end position="393"/>
    </location>
</feature>
<dbReference type="EMBL" id="MRZV01000267">
    <property type="protein sequence ID" value="PIK54003.1"/>
    <property type="molecule type" value="Genomic_DNA"/>
</dbReference>
<keyword evidence="1" id="KW-0433">Leucine-rich repeat</keyword>
<keyword evidence="2" id="KW-0677">Repeat</keyword>
<reference evidence="4 5" key="1">
    <citation type="journal article" date="2017" name="PLoS Biol.">
        <title>The sea cucumber genome provides insights into morphological evolution and visceral regeneration.</title>
        <authorList>
            <person name="Zhang X."/>
            <person name="Sun L."/>
            <person name="Yuan J."/>
            <person name="Sun Y."/>
            <person name="Gao Y."/>
            <person name="Zhang L."/>
            <person name="Li S."/>
            <person name="Dai H."/>
            <person name="Hamel J.F."/>
            <person name="Liu C."/>
            <person name="Yu Y."/>
            <person name="Liu S."/>
            <person name="Lin W."/>
            <person name="Guo K."/>
            <person name="Jin S."/>
            <person name="Xu P."/>
            <person name="Storey K.B."/>
            <person name="Huan P."/>
            <person name="Zhang T."/>
            <person name="Zhou Y."/>
            <person name="Zhang J."/>
            <person name="Lin C."/>
            <person name="Li X."/>
            <person name="Xing L."/>
            <person name="Huo D."/>
            <person name="Sun M."/>
            <person name="Wang L."/>
            <person name="Mercier A."/>
            <person name="Li F."/>
            <person name="Yang H."/>
            <person name="Xiang J."/>
        </authorList>
    </citation>
    <scope>NUCLEOTIDE SEQUENCE [LARGE SCALE GENOMIC DNA]</scope>
    <source>
        <strain evidence="4">Shaxun</strain>
        <tissue evidence="4">Muscle</tissue>
    </source>
</reference>
<gene>
    <name evidence="4" type="ORF">BSL78_09088</name>
</gene>
<evidence type="ECO:0000256" key="3">
    <source>
        <dbReference type="SAM" id="MobiDB-lite"/>
    </source>
</evidence>
<accession>A0A2G8L160</accession>
<dbReference type="InterPro" id="IPR003591">
    <property type="entry name" value="Leu-rich_rpt_typical-subtyp"/>
</dbReference>
<evidence type="ECO:0000256" key="1">
    <source>
        <dbReference type="ARBA" id="ARBA00022614"/>
    </source>
</evidence>
<dbReference type="Gene3D" id="3.80.10.10">
    <property type="entry name" value="Ribonuclease Inhibitor"/>
    <property type="match status" value="1"/>
</dbReference>